<dbReference type="Proteomes" id="UP000252586">
    <property type="component" value="Unassembled WGS sequence"/>
</dbReference>
<sequence length="401" mass="42085">MPASRTRRTAVAPFAPIWPSRMALVAILVLALAALCITSCAPSESPSTTAVTIVATATAAEPRPSLPDSLASGLVAMAKRAKRPGDATVHVVMSATGEVVTHDLTPLRPNGQVQHAQADADRQIRAALDDLAATVGALRATEPGLGVLPLLDRAGQLPGDLHVLTSGVSTEAPVDLRRIGWSTDPHAVIDSVEKQGLIPRLPGRHVTFYGLGVVAGQQPVLPPFTRSFIESLHHQLCERSGAASCRVAPPSATALPPVATAPVPVVPVPEAYTEAGCPVWTRLSDAVLHFAPDSAVLPASADDVLRPLAEAVFRCHIRRVDITGHIADTGTGDARDNLAQRRARAVADRLVSLGLPSGVLGAVAGRDAHEPVVPNFTNGVFDEAKAKQNRRVEMTFLLARR</sequence>
<feature type="domain" description="OmpA-like" evidence="2">
    <location>
        <begin position="279"/>
        <end position="400"/>
    </location>
</feature>
<dbReference type="STRING" id="1210090.GCA_001613185_05375"/>
<dbReference type="PROSITE" id="PS51123">
    <property type="entry name" value="OMPA_2"/>
    <property type="match status" value="1"/>
</dbReference>
<dbReference type="InterPro" id="IPR036737">
    <property type="entry name" value="OmpA-like_sf"/>
</dbReference>
<gene>
    <name evidence="3" type="ORF">DFR74_109256</name>
</gene>
<evidence type="ECO:0000256" key="1">
    <source>
        <dbReference type="PROSITE-ProRule" id="PRU00473"/>
    </source>
</evidence>
<proteinExistence type="predicted"/>
<dbReference type="PANTHER" id="PTHR30329">
    <property type="entry name" value="STATOR ELEMENT OF FLAGELLAR MOTOR COMPLEX"/>
    <property type="match status" value="1"/>
</dbReference>
<dbReference type="CDD" id="cd07185">
    <property type="entry name" value="OmpA_C-like"/>
    <property type="match status" value="1"/>
</dbReference>
<accession>A0A366DEQ0</accession>
<keyword evidence="4" id="KW-1185">Reference proteome</keyword>
<dbReference type="Pfam" id="PF00691">
    <property type="entry name" value="OmpA"/>
    <property type="match status" value="1"/>
</dbReference>
<dbReference type="SUPFAM" id="SSF103088">
    <property type="entry name" value="OmpA-like"/>
    <property type="match status" value="1"/>
</dbReference>
<comment type="caution">
    <text evidence="3">The sequence shown here is derived from an EMBL/GenBank/DDBJ whole genome shotgun (WGS) entry which is preliminary data.</text>
</comment>
<dbReference type="Gene3D" id="3.30.1330.60">
    <property type="entry name" value="OmpA-like domain"/>
    <property type="match status" value="1"/>
</dbReference>
<dbReference type="InterPro" id="IPR050330">
    <property type="entry name" value="Bact_OuterMem_StrucFunc"/>
</dbReference>
<reference evidence="3 4" key="1">
    <citation type="submission" date="2018-06" db="EMBL/GenBank/DDBJ databases">
        <title>Genomic Encyclopedia of Type Strains, Phase IV (KMG-IV): sequencing the most valuable type-strain genomes for metagenomic binning, comparative biology and taxonomic classification.</title>
        <authorList>
            <person name="Goeker M."/>
        </authorList>
    </citation>
    <scope>NUCLEOTIDE SEQUENCE [LARGE SCALE GENOMIC DNA]</scope>
    <source>
        <strain evidence="3 4">DSM 44599</strain>
    </source>
</reference>
<name>A0A366DEQ0_9NOCA</name>
<dbReference type="EMBL" id="QNRE01000009">
    <property type="protein sequence ID" value="RBO88486.1"/>
    <property type="molecule type" value="Genomic_DNA"/>
</dbReference>
<organism evidence="3 4">
    <name type="scientific">Nocardia puris</name>
    <dbReference type="NCBI Taxonomy" id="208602"/>
    <lineage>
        <taxon>Bacteria</taxon>
        <taxon>Bacillati</taxon>
        <taxon>Actinomycetota</taxon>
        <taxon>Actinomycetes</taxon>
        <taxon>Mycobacteriales</taxon>
        <taxon>Nocardiaceae</taxon>
        <taxon>Nocardia</taxon>
    </lineage>
</organism>
<evidence type="ECO:0000313" key="3">
    <source>
        <dbReference type="EMBL" id="RBO88486.1"/>
    </source>
</evidence>
<protein>
    <submittedName>
        <fullName evidence="3">OmpA family protein</fullName>
    </submittedName>
</protein>
<dbReference type="GO" id="GO:0016020">
    <property type="term" value="C:membrane"/>
    <property type="evidence" value="ECO:0007669"/>
    <property type="project" value="UniProtKB-UniRule"/>
</dbReference>
<keyword evidence="1" id="KW-0472">Membrane</keyword>
<dbReference type="AlphaFoldDB" id="A0A366DEQ0"/>
<evidence type="ECO:0000313" key="4">
    <source>
        <dbReference type="Proteomes" id="UP000252586"/>
    </source>
</evidence>
<dbReference type="RefSeq" id="WP_170160788.1">
    <property type="nucleotide sequence ID" value="NZ_CP107943.1"/>
</dbReference>
<dbReference type="PANTHER" id="PTHR30329:SF21">
    <property type="entry name" value="LIPOPROTEIN YIAD-RELATED"/>
    <property type="match status" value="1"/>
</dbReference>
<dbReference type="InterPro" id="IPR006665">
    <property type="entry name" value="OmpA-like"/>
</dbReference>
<evidence type="ECO:0000259" key="2">
    <source>
        <dbReference type="PROSITE" id="PS51123"/>
    </source>
</evidence>